<protein>
    <submittedName>
        <fullName evidence="2">Uncharacterized protein</fullName>
    </submittedName>
</protein>
<feature type="compositionally biased region" description="Basic and acidic residues" evidence="1">
    <location>
        <begin position="77"/>
        <end position="96"/>
    </location>
</feature>
<dbReference type="AlphaFoldDB" id="A0AAU9TUU8"/>
<name>A0AAU9TUU8_EUPED</name>
<keyword evidence="3" id="KW-1185">Reference proteome</keyword>
<feature type="region of interest" description="Disordered" evidence="1">
    <location>
        <begin position="73"/>
        <end position="96"/>
    </location>
</feature>
<evidence type="ECO:0000313" key="3">
    <source>
        <dbReference type="Proteomes" id="UP001153954"/>
    </source>
</evidence>
<dbReference type="EMBL" id="CAKOGL010000007">
    <property type="protein sequence ID" value="CAH2088295.1"/>
    <property type="molecule type" value="Genomic_DNA"/>
</dbReference>
<sequence length="96" mass="11033">MDQNFLAVCRLWKIFNGISKGMKKMYHLETENECFVPKTVEELQSLIKKKHEISSTAASICKTEEEMELEPALEDIDLTHDEDAGKRMSVKKDNQG</sequence>
<evidence type="ECO:0000313" key="2">
    <source>
        <dbReference type="EMBL" id="CAH2088295.1"/>
    </source>
</evidence>
<evidence type="ECO:0000256" key="1">
    <source>
        <dbReference type="SAM" id="MobiDB-lite"/>
    </source>
</evidence>
<proteinExistence type="predicted"/>
<organism evidence="2 3">
    <name type="scientific">Euphydryas editha</name>
    <name type="common">Edith's checkerspot</name>
    <dbReference type="NCBI Taxonomy" id="104508"/>
    <lineage>
        <taxon>Eukaryota</taxon>
        <taxon>Metazoa</taxon>
        <taxon>Ecdysozoa</taxon>
        <taxon>Arthropoda</taxon>
        <taxon>Hexapoda</taxon>
        <taxon>Insecta</taxon>
        <taxon>Pterygota</taxon>
        <taxon>Neoptera</taxon>
        <taxon>Endopterygota</taxon>
        <taxon>Lepidoptera</taxon>
        <taxon>Glossata</taxon>
        <taxon>Ditrysia</taxon>
        <taxon>Papilionoidea</taxon>
        <taxon>Nymphalidae</taxon>
        <taxon>Nymphalinae</taxon>
        <taxon>Euphydryas</taxon>
    </lineage>
</organism>
<reference evidence="2" key="1">
    <citation type="submission" date="2022-03" db="EMBL/GenBank/DDBJ databases">
        <authorList>
            <person name="Tunstrom K."/>
        </authorList>
    </citation>
    <scope>NUCLEOTIDE SEQUENCE</scope>
</reference>
<accession>A0AAU9TUU8</accession>
<dbReference type="Proteomes" id="UP001153954">
    <property type="component" value="Unassembled WGS sequence"/>
</dbReference>
<gene>
    <name evidence="2" type="ORF">EEDITHA_LOCUS4468</name>
</gene>
<comment type="caution">
    <text evidence="2">The sequence shown here is derived from an EMBL/GenBank/DDBJ whole genome shotgun (WGS) entry which is preliminary data.</text>
</comment>